<reference evidence="2" key="1">
    <citation type="submission" date="2023-07" db="EMBL/GenBank/DDBJ databases">
        <title>30 novel species of actinomycetes from the DSMZ collection.</title>
        <authorList>
            <person name="Nouioui I."/>
        </authorList>
    </citation>
    <scope>NUCLEOTIDE SEQUENCE [LARGE SCALE GENOMIC DNA]</scope>
    <source>
        <strain evidence="2">DSM 44399</strain>
    </source>
</reference>
<accession>A0ABU2JCH8</accession>
<sequence>MYPSTPDLSLADGLAASGLSHEELWLCQISVGGVAGRLETEAYVLGVLVPDLHQHNVIAQALNEHLLERGEPCSVGYRNTVKIR</sequence>
<evidence type="ECO:0000313" key="1">
    <source>
        <dbReference type="EMBL" id="MDT0262696.1"/>
    </source>
</evidence>
<dbReference type="EMBL" id="JAVREH010000021">
    <property type="protein sequence ID" value="MDT0262696.1"/>
    <property type="molecule type" value="Genomic_DNA"/>
</dbReference>
<keyword evidence="2" id="KW-1185">Reference proteome</keyword>
<comment type="caution">
    <text evidence="1">The sequence shown here is derived from an EMBL/GenBank/DDBJ whole genome shotgun (WGS) entry which is preliminary data.</text>
</comment>
<evidence type="ECO:0000313" key="2">
    <source>
        <dbReference type="Proteomes" id="UP001183176"/>
    </source>
</evidence>
<dbReference type="RefSeq" id="WP_311423845.1">
    <property type="nucleotide sequence ID" value="NZ_JAVREH010000021.1"/>
</dbReference>
<name>A0ABU2JCH8_9ACTN</name>
<gene>
    <name evidence="1" type="ORF">RM423_14970</name>
</gene>
<organism evidence="1 2">
    <name type="scientific">Jatrophihabitans lederbergiae</name>
    <dbReference type="NCBI Taxonomy" id="3075547"/>
    <lineage>
        <taxon>Bacteria</taxon>
        <taxon>Bacillati</taxon>
        <taxon>Actinomycetota</taxon>
        <taxon>Actinomycetes</taxon>
        <taxon>Jatrophihabitantales</taxon>
        <taxon>Jatrophihabitantaceae</taxon>
        <taxon>Jatrophihabitans</taxon>
    </lineage>
</organism>
<dbReference type="Proteomes" id="UP001183176">
    <property type="component" value="Unassembled WGS sequence"/>
</dbReference>
<protein>
    <submittedName>
        <fullName evidence="1">Uncharacterized protein</fullName>
    </submittedName>
</protein>
<proteinExistence type="predicted"/>